<comment type="caution">
    <text evidence="2">The sequence shown here is derived from an EMBL/GenBank/DDBJ whole genome shotgun (WGS) entry which is preliminary data.</text>
</comment>
<accession>A0ABM8YDM4</accession>
<dbReference type="Pfam" id="PF20136">
    <property type="entry name" value="DUF6526"/>
    <property type="match status" value="1"/>
</dbReference>
<keyword evidence="3" id="KW-1185">Reference proteome</keyword>
<dbReference type="InterPro" id="IPR045385">
    <property type="entry name" value="DUF6526"/>
</dbReference>
<keyword evidence="1" id="KW-0472">Membrane</keyword>
<feature type="transmembrane region" description="Helical" evidence="1">
    <location>
        <begin position="45"/>
        <end position="69"/>
    </location>
</feature>
<evidence type="ECO:0000313" key="3">
    <source>
        <dbReference type="Proteomes" id="UP000789423"/>
    </source>
</evidence>
<proteinExistence type="predicted"/>
<sequence length="144" mass="16218">MQSQNYKNHTRMHPVYHYVLTLLVLGTLVGAIINMVRAINAGTNILQAVILVLIMIIIVIVAALVRIYALKAQDRAIRAEESLRYYVLTGKLLDPVLSMGQIVALRFASDNEFADLCKKTFAEGLKPDDIKKSIKDWKADHNRI</sequence>
<keyword evidence="1" id="KW-0812">Transmembrane</keyword>
<dbReference type="Proteomes" id="UP000789423">
    <property type="component" value="Unassembled WGS sequence"/>
</dbReference>
<name>A0ABM8YDM4_9BACI</name>
<dbReference type="EMBL" id="CAKJTI010000018">
    <property type="protein sequence ID" value="CAG9613884.1"/>
    <property type="molecule type" value="Genomic_DNA"/>
</dbReference>
<protein>
    <submittedName>
        <fullName evidence="2">Uncharacterized protein</fullName>
    </submittedName>
</protein>
<reference evidence="2 3" key="1">
    <citation type="submission" date="2021-10" db="EMBL/GenBank/DDBJ databases">
        <authorList>
            <person name="Criscuolo A."/>
        </authorList>
    </citation>
    <scope>NUCLEOTIDE SEQUENCE [LARGE SCALE GENOMIC DNA]</scope>
    <source>
        <strain evidence="3">CIP 111899</strain>
    </source>
</reference>
<evidence type="ECO:0000256" key="1">
    <source>
        <dbReference type="SAM" id="Phobius"/>
    </source>
</evidence>
<evidence type="ECO:0000313" key="2">
    <source>
        <dbReference type="EMBL" id="CAG9613884.1"/>
    </source>
</evidence>
<keyword evidence="1" id="KW-1133">Transmembrane helix</keyword>
<gene>
    <name evidence="2" type="ORF">BACCIP111899_03104</name>
</gene>
<feature type="transmembrane region" description="Helical" evidence="1">
    <location>
        <begin position="15"/>
        <end position="39"/>
    </location>
</feature>
<dbReference type="RefSeq" id="WP_230575912.1">
    <property type="nucleotide sequence ID" value="NZ_CAKJTI010000018.1"/>
</dbReference>
<organism evidence="2 3">
    <name type="scientific">Bacillus rhizoplanae</name>
    <dbReference type="NCBI Taxonomy" id="2880966"/>
    <lineage>
        <taxon>Bacteria</taxon>
        <taxon>Bacillati</taxon>
        <taxon>Bacillota</taxon>
        <taxon>Bacilli</taxon>
        <taxon>Bacillales</taxon>
        <taxon>Bacillaceae</taxon>
        <taxon>Bacillus</taxon>
    </lineage>
</organism>